<evidence type="ECO:0000313" key="3">
    <source>
        <dbReference type="EMBL" id="GAA4820232.1"/>
    </source>
</evidence>
<feature type="transmembrane region" description="Helical" evidence="1">
    <location>
        <begin position="121"/>
        <end position="144"/>
    </location>
</feature>
<keyword evidence="4" id="KW-1185">Reference proteome</keyword>
<dbReference type="Proteomes" id="UP001500298">
    <property type="component" value="Unassembled WGS sequence"/>
</dbReference>
<dbReference type="Gene3D" id="3.30.565.10">
    <property type="entry name" value="Histidine kinase-like ATPase, C-terminal domain"/>
    <property type="match status" value="1"/>
</dbReference>
<sequence length="348" mass="40305">MEELIALRQKRWFKILSVVLIGCLIQFLIDLVFRLIYRNYSVFGFDQLLNYGVAILYVYVLTVVLGYIRNWSAEVFPWREGALKRVLIQVGLSLLIVLMVNLVMRYLLGPSQGLILLSRELVVNMIVMAVFLVVVLIDLGIVLFEQYITSLNEVEKFQKENVEFKLKMLKSQINPHFLFNSLNVLSSLIYTDAEKASVYVRELSKLYRFILDSRQTELVSLRVELKTLASYIYLVSLRFDQNLTINLAIQESYQETLIAPMTLQMLIENAIKHNVVSRKRPLSIDIQVEQDQYIVVSNNLQLKSTPEGTSTRVGLRNIRNRYLFLTGEPVQIEAAEGMFKVRIPLIRK</sequence>
<gene>
    <name evidence="3" type="ORF">GCM10023331_00750</name>
</gene>
<dbReference type="EMBL" id="BAABJX010000002">
    <property type="protein sequence ID" value="GAA4820232.1"/>
    <property type="molecule type" value="Genomic_DNA"/>
</dbReference>
<dbReference type="InterPro" id="IPR050640">
    <property type="entry name" value="Bact_2-comp_sensor_kinase"/>
</dbReference>
<dbReference type="PANTHER" id="PTHR34220:SF7">
    <property type="entry name" value="SENSOR HISTIDINE KINASE YPDA"/>
    <property type="match status" value="1"/>
</dbReference>
<keyword evidence="1" id="KW-0812">Transmembrane</keyword>
<name>A0ABP9CW35_9BACT</name>
<evidence type="ECO:0000256" key="1">
    <source>
        <dbReference type="SAM" id="Phobius"/>
    </source>
</evidence>
<feature type="transmembrane region" description="Helical" evidence="1">
    <location>
        <begin position="88"/>
        <end position="109"/>
    </location>
</feature>
<dbReference type="InterPro" id="IPR036890">
    <property type="entry name" value="HATPase_C_sf"/>
</dbReference>
<keyword evidence="3" id="KW-0808">Transferase</keyword>
<organism evidence="3 4">
    <name type="scientific">Algivirga pacifica</name>
    <dbReference type="NCBI Taxonomy" id="1162670"/>
    <lineage>
        <taxon>Bacteria</taxon>
        <taxon>Pseudomonadati</taxon>
        <taxon>Bacteroidota</taxon>
        <taxon>Cytophagia</taxon>
        <taxon>Cytophagales</taxon>
        <taxon>Flammeovirgaceae</taxon>
        <taxon>Algivirga</taxon>
    </lineage>
</organism>
<keyword evidence="1" id="KW-0472">Membrane</keyword>
<feature type="transmembrane region" description="Helical" evidence="1">
    <location>
        <begin position="12"/>
        <end position="36"/>
    </location>
</feature>
<dbReference type="GO" id="GO:0016301">
    <property type="term" value="F:kinase activity"/>
    <property type="evidence" value="ECO:0007669"/>
    <property type="project" value="UniProtKB-KW"/>
</dbReference>
<accession>A0ABP9CW35</accession>
<evidence type="ECO:0000313" key="4">
    <source>
        <dbReference type="Proteomes" id="UP001500298"/>
    </source>
</evidence>
<proteinExistence type="predicted"/>
<keyword evidence="1" id="KW-1133">Transmembrane helix</keyword>
<protein>
    <submittedName>
        <fullName evidence="3">Histidine kinase</fullName>
    </submittedName>
</protein>
<evidence type="ECO:0000259" key="2">
    <source>
        <dbReference type="Pfam" id="PF06580"/>
    </source>
</evidence>
<keyword evidence="3" id="KW-0418">Kinase</keyword>
<dbReference type="Pfam" id="PF06580">
    <property type="entry name" value="His_kinase"/>
    <property type="match status" value="1"/>
</dbReference>
<reference evidence="4" key="1">
    <citation type="journal article" date="2019" name="Int. J. Syst. Evol. Microbiol.">
        <title>The Global Catalogue of Microorganisms (GCM) 10K type strain sequencing project: providing services to taxonomists for standard genome sequencing and annotation.</title>
        <authorList>
            <consortium name="The Broad Institute Genomics Platform"/>
            <consortium name="The Broad Institute Genome Sequencing Center for Infectious Disease"/>
            <person name="Wu L."/>
            <person name="Ma J."/>
        </authorList>
    </citation>
    <scope>NUCLEOTIDE SEQUENCE [LARGE SCALE GENOMIC DNA]</scope>
    <source>
        <strain evidence="4">JCM 18326</strain>
    </source>
</reference>
<dbReference type="InterPro" id="IPR010559">
    <property type="entry name" value="Sig_transdc_His_kin_internal"/>
</dbReference>
<dbReference type="PANTHER" id="PTHR34220">
    <property type="entry name" value="SENSOR HISTIDINE KINASE YPDA"/>
    <property type="match status" value="1"/>
</dbReference>
<feature type="domain" description="Signal transduction histidine kinase internal region" evidence="2">
    <location>
        <begin position="165"/>
        <end position="242"/>
    </location>
</feature>
<feature type="transmembrane region" description="Helical" evidence="1">
    <location>
        <begin position="48"/>
        <end position="68"/>
    </location>
</feature>
<dbReference type="RefSeq" id="WP_345368424.1">
    <property type="nucleotide sequence ID" value="NZ_BAABJX010000002.1"/>
</dbReference>
<comment type="caution">
    <text evidence="3">The sequence shown here is derived from an EMBL/GenBank/DDBJ whole genome shotgun (WGS) entry which is preliminary data.</text>
</comment>